<protein>
    <submittedName>
        <fullName evidence="4">ATPase</fullName>
    </submittedName>
</protein>
<dbReference type="Gene3D" id="1.10.3580.10">
    <property type="entry name" value="ATP12 ATPase"/>
    <property type="match status" value="1"/>
</dbReference>
<dbReference type="AlphaFoldDB" id="A0A9X2HL98"/>
<dbReference type="InterPro" id="IPR042272">
    <property type="entry name" value="ATP12_ATP_synth-F1-assembly_N"/>
</dbReference>
<name>A0A9X2HL98_9SPHN</name>
<comment type="caution">
    <text evidence="4">The sequence shown here is derived from an EMBL/GenBank/DDBJ whole genome shotgun (WGS) entry which is preliminary data.</text>
</comment>
<comment type="similarity">
    <text evidence="1">Belongs to the ATP12 family.</text>
</comment>
<accession>A0A9X2HL98</accession>
<dbReference type="SUPFAM" id="SSF160909">
    <property type="entry name" value="ATP12-like"/>
    <property type="match status" value="1"/>
</dbReference>
<sequence length="229" mass="24761">MKRFWKDVATVAVDGGHDIHLDGRPVRTPGRAPLTLPSPALAQAVAEEWRAVDKDVDPRAMPLTGLANAAIDRIAADPATFAAGLAQYGESDLLCYRADHPLELQLRQQASWDPLLDWAKTRYGAPLVTATGIMHRAQPPASLTALSEAVAARSPFELAALSPLVTVSGSLIAALALLERAATPDDIWSAINLDEDWQVEHWGEDDLARQARATRHADFDAGVRLLELL</sequence>
<dbReference type="Proteomes" id="UP001139451">
    <property type="component" value="Unassembled WGS sequence"/>
</dbReference>
<keyword evidence="5" id="KW-1185">Reference proteome</keyword>
<dbReference type="EMBL" id="JAMLDX010000002">
    <property type="protein sequence ID" value="MCP3729318.1"/>
    <property type="molecule type" value="Genomic_DNA"/>
</dbReference>
<dbReference type="Pfam" id="PF07542">
    <property type="entry name" value="ATP12"/>
    <property type="match status" value="1"/>
</dbReference>
<gene>
    <name evidence="4" type="ORF">M9978_02655</name>
</gene>
<evidence type="ECO:0000256" key="2">
    <source>
        <dbReference type="ARBA" id="ARBA00022946"/>
    </source>
</evidence>
<dbReference type="RefSeq" id="WP_254291315.1">
    <property type="nucleotide sequence ID" value="NZ_JAMLDX010000002.1"/>
</dbReference>
<proteinExistence type="inferred from homology"/>
<evidence type="ECO:0000256" key="1">
    <source>
        <dbReference type="ARBA" id="ARBA00008231"/>
    </source>
</evidence>
<evidence type="ECO:0000313" key="5">
    <source>
        <dbReference type="Proteomes" id="UP001139451"/>
    </source>
</evidence>
<dbReference type="InterPro" id="IPR023335">
    <property type="entry name" value="ATP12_ortho_dom_sf"/>
</dbReference>
<dbReference type="Gene3D" id="3.30.2180.10">
    <property type="entry name" value="ATP12-like"/>
    <property type="match status" value="1"/>
</dbReference>
<reference evidence="4" key="1">
    <citation type="submission" date="2022-05" db="EMBL/GenBank/DDBJ databases">
        <title>Sphingomonas sp. strain MG17 Genome sequencing and assembly.</title>
        <authorList>
            <person name="Kim I."/>
        </authorList>
    </citation>
    <scope>NUCLEOTIDE SEQUENCE</scope>
    <source>
        <strain evidence="4">MG17</strain>
    </source>
</reference>
<evidence type="ECO:0000313" key="4">
    <source>
        <dbReference type="EMBL" id="MCP3729318.1"/>
    </source>
</evidence>
<dbReference type="PANTHER" id="PTHR21013:SF10">
    <property type="entry name" value="ATP SYNTHASE MITOCHONDRIAL F1 COMPLEX ASSEMBLY FACTOR 2"/>
    <property type="match status" value="1"/>
</dbReference>
<organism evidence="4 5">
    <name type="scientific">Sphingomonas tagetis</name>
    <dbReference type="NCBI Taxonomy" id="2949092"/>
    <lineage>
        <taxon>Bacteria</taxon>
        <taxon>Pseudomonadati</taxon>
        <taxon>Pseudomonadota</taxon>
        <taxon>Alphaproteobacteria</taxon>
        <taxon>Sphingomonadales</taxon>
        <taxon>Sphingomonadaceae</taxon>
        <taxon>Sphingomonas</taxon>
    </lineage>
</organism>
<dbReference type="InterPro" id="IPR011419">
    <property type="entry name" value="ATP12_ATP_synth-F1-assembly"/>
</dbReference>
<evidence type="ECO:0000256" key="3">
    <source>
        <dbReference type="ARBA" id="ARBA00023186"/>
    </source>
</evidence>
<dbReference type="GO" id="GO:0043461">
    <property type="term" value="P:proton-transporting ATP synthase complex assembly"/>
    <property type="evidence" value="ECO:0007669"/>
    <property type="project" value="InterPro"/>
</dbReference>
<dbReference type="PANTHER" id="PTHR21013">
    <property type="entry name" value="ATP SYNTHASE MITOCHONDRIAL F1 COMPLEX ASSEMBLY FACTOR 2/ATP12 PROTEIN, MITOCHONDRIAL PRECURSOR"/>
    <property type="match status" value="1"/>
</dbReference>
<keyword evidence="2" id="KW-0809">Transit peptide</keyword>
<keyword evidence="3" id="KW-0143">Chaperone</keyword>